<protein>
    <recommendedName>
        <fullName evidence="7">RDD domain-containing protein</fullName>
    </recommendedName>
</protein>
<dbReference type="Proteomes" id="UP000250079">
    <property type="component" value="Chromosome"/>
</dbReference>
<organism evidence="8 9">
    <name type="scientific">Granulosicoccus antarcticus IMCC3135</name>
    <dbReference type="NCBI Taxonomy" id="1192854"/>
    <lineage>
        <taxon>Bacteria</taxon>
        <taxon>Pseudomonadati</taxon>
        <taxon>Pseudomonadota</taxon>
        <taxon>Gammaproteobacteria</taxon>
        <taxon>Chromatiales</taxon>
        <taxon>Granulosicoccaceae</taxon>
        <taxon>Granulosicoccus</taxon>
    </lineage>
</organism>
<feature type="transmembrane region" description="Helical" evidence="6">
    <location>
        <begin position="47"/>
        <end position="68"/>
    </location>
</feature>
<evidence type="ECO:0000313" key="8">
    <source>
        <dbReference type="EMBL" id="ASJ75049.1"/>
    </source>
</evidence>
<keyword evidence="9" id="KW-1185">Reference proteome</keyword>
<keyword evidence="5 6" id="KW-0472">Membrane</keyword>
<dbReference type="RefSeq" id="WP_088920008.1">
    <property type="nucleotide sequence ID" value="NZ_CP018632.1"/>
</dbReference>
<evidence type="ECO:0000313" key="9">
    <source>
        <dbReference type="Proteomes" id="UP000250079"/>
    </source>
</evidence>
<keyword evidence="2" id="KW-1003">Cell membrane</keyword>
<name>A0A2Z2NUQ5_9GAMM</name>
<keyword evidence="4 6" id="KW-1133">Transmembrane helix</keyword>
<feature type="transmembrane region" description="Helical" evidence="6">
    <location>
        <begin position="20"/>
        <end position="41"/>
    </location>
</feature>
<evidence type="ECO:0000256" key="2">
    <source>
        <dbReference type="ARBA" id="ARBA00022475"/>
    </source>
</evidence>
<dbReference type="KEGG" id="gai:IMCC3135_24925"/>
<dbReference type="InterPro" id="IPR010432">
    <property type="entry name" value="RDD"/>
</dbReference>
<evidence type="ECO:0000256" key="5">
    <source>
        <dbReference type="ARBA" id="ARBA00023136"/>
    </source>
</evidence>
<evidence type="ECO:0000256" key="6">
    <source>
        <dbReference type="SAM" id="Phobius"/>
    </source>
</evidence>
<evidence type="ECO:0000256" key="1">
    <source>
        <dbReference type="ARBA" id="ARBA00004651"/>
    </source>
</evidence>
<dbReference type="PANTHER" id="PTHR36115:SF10">
    <property type="entry name" value="RDD DOMAIN-CONTAINING PROTEIN"/>
    <property type="match status" value="1"/>
</dbReference>
<comment type="subcellular location">
    <subcellularLocation>
        <location evidence="1">Cell membrane</location>
        <topology evidence="1">Multi-pass membrane protein</topology>
    </subcellularLocation>
</comment>
<feature type="domain" description="RDD" evidence="7">
    <location>
        <begin position="13"/>
        <end position="129"/>
    </location>
</feature>
<feature type="transmembrane region" description="Helical" evidence="6">
    <location>
        <begin position="98"/>
        <end position="117"/>
    </location>
</feature>
<dbReference type="AlphaFoldDB" id="A0A2Z2NUQ5"/>
<dbReference type="EMBL" id="CP018632">
    <property type="protein sequence ID" value="ASJ75049.1"/>
    <property type="molecule type" value="Genomic_DNA"/>
</dbReference>
<evidence type="ECO:0000256" key="4">
    <source>
        <dbReference type="ARBA" id="ARBA00022989"/>
    </source>
</evidence>
<dbReference type="OrthoDB" id="9793824at2"/>
<dbReference type="GO" id="GO:0005886">
    <property type="term" value="C:plasma membrane"/>
    <property type="evidence" value="ECO:0007669"/>
    <property type="project" value="UniProtKB-SubCell"/>
</dbReference>
<dbReference type="InterPro" id="IPR051791">
    <property type="entry name" value="Pra-immunoreactive"/>
</dbReference>
<gene>
    <name evidence="8" type="ORF">IMCC3135_24925</name>
</gene>
<accession>A0A2Z2NUQ5</accession>
<reference evidence="8 9" key="1">
    <citation type="submission" date="2016-12" db="EMBL/GenBank/DDBJ databases">
        <authorList>
            <person name="Song W.-J."/>
            <person name="Kurnit D.M."/>
        </authorList>
    </citation>
    <scope>NUCLEOTIDE SEQUENCE [LARGE SCALE GENOMIC DNA]</scope>
    <source>
        <strain evidence="8 9">IMCC3135</strain>
    </source>
</reference>
<evidence type="ECO:0000259" key="7">
    <source>
        <dbReference type="Pfam" id="PF06271"/>
    </source>
</evidence>
<proteinExistence type="predicted"/>
<dbReference type="Pfam" id="PF06271">
    <property type="entry name" value="RDD"/>
    <property type="match status" value="1"/>
</dbReference>
<sequence length="138" mass="16047">MQMENVKPTLSLMFRRAASFLYDGLLLIAIFFIITAIAIAFNHGHAIQSFAFYLFLFIVAFLFFDWFWRHGGQTLGMRAWRLRVEALDSETITLKQSVARYLTGFLLFGISLLYMPFSKQGLALHDSLSRTKIIKYYK</sequence>
<keyword evidence="3 6" id="KW-0812">Transmembrane</keyword>
<dbReference type="PANTHER" id="PTHR36115">
    <property type="entry name" value="PROLINE-RICH ANTIGEN HOMOLOG-RELATED"/>
    <property type="match status" value="1"/>
</dbReference>
<evidence type="ECO:0000256" key="3">
    <source>
        <dbReference type="ARBA" id="ARBA00022692"/>
    </source>
</evidence>